<dbReference type="RefSeq" id="WP_272804087.1">
    <property type="nucleotide sequence ID" value="NZ_JAQQKY010000012.1"/>
</dbReference>
<keyword evidence="3" id="KW-1185">Reference proteome</keyword>
<reference evidence="2 3" key="1">
    <citation type="submission" date="2023-01" db="EMBL/GenBank/DDBJ databases">
        <title>Novel species of the genus Vogesella isolated from rivers.</title>
        <authorList>
            <person name="Lu H."/>
        </authorList>
    </citation>
    <scope>NUCLEOTIDE SEQUENCE [LARGE SCALE GENOMIC DNA]</scope>
    <source>
        <strain evidence="2 3">SH7W</strain>
    </source>
</reference>
<comment type="caution">
    <text evidence="2">The sequence shown here is derived from an EMBL/GenBank/DDBJ whole genome shotgun (WGS) entry which is preliminary data.</text>
</comment>
<evidence type="ECO:0000313" key="3">
    <source>
        <dbReference type="Proteomes" id="UP001221566"/>
    </source>
</evidence>
<sequence>MNEIDNELEFESEHDEQEEWNDWDEEEANRPDSPQYPELVPTPMTEEDALCELYEKQYADRYGHIIHDDFKLTHVRFHC</sequence>
<accession>A0ABT5I8G1</accession>
<proteinExistence type="predicted"/>
<evidence type="ECO:0000313" key="2">
    <source>
        <dbReference type="EMBL" id="MDC7692476.1"/>
    </source>
</evidence>
<gene>
    <name evidence="2" type="ORF">PQU93_17045</name>
</gene>
<name>A0ABT5I8G1_VOGIN</name>
<feature type="region of interest" description="Disordered" evidence="1">
    <location>
        <begin position="1"/>
        <end position="41"/>
    </location>
</feature>
<protein>
    <submittedName>
        <fullName evidence="2">Uncharacterized protein</fullName>
    </submittedName>
</protein>
<dbReference type="Proteomes" id="UP001221566">
    <property type="component" value="Unassembled WGS sequence"/>
</dbReference>
<feature type="compositionally biased region" description="Acidic residues" evidence="1">
    <location>
        <begin position="1"/>
        <end position="27"/>
    </location>
</feature>
<organism evidence="2 3">
    <name type="scientific">Vogesella indigofera</name>
    <name type="common">Pseudomonas indigofera</name>
    <dbReference type="NCBI Taxonomy" id="45465"/>
    <lineage>
        <taxon>Bacteria</taxon>
        <taxon>Pseudomonadati</taxon>
        <taxon>Pseudomonadota</taxon>
        <taxon>Betaproteobacteria</taxon>
        <taxon>Neisseriales</taxon>
        <taxon>Chromobacteriaceae</taxon>
        <taxon>Vogesella</taxon>
    </lineage>
</organism>
<evidence type="ECO:0000256" key="1">
    <source>
        <dbReference type="SAM" id="MobiDB-lite"/>
    </source>
</evidence>
<dbReference type="EMBL" id="JAQQKY010000012">
    <property type="protein sequence ID" value="MDC7692476.1"/>
    <property type="molecule type" value="Genomic_DNA"/>
</dbReference>